<dbReference type="Gene3D" id="3.40.1190.20">
    <property type="match status" value="1"/>
</dbReference>
<name>A0ABW8YT21_9FLAO</name>
<dbReference type="GO" id="GO:0008972">
    <property type="term" value="F:phosphomethylpyrimidine kinase activity"/>
    <property type="evidence" value="ECO:0007669"/>
    <property type="project" value="UniProtKB-EC"/>
</dbReference>
<keyword evidence="5" id="KW-1185">Reference proteome</keyword>
<keyword evidence="4" id="KW-0418">Kinase</keyword>
<comment type="caution">
    <text evidence="4">The sequence shown here is derived from an EMBL/GenBank/DDBJ whole genome shotgun (WGS) entry which is preliminary data.</text>
</comment>
<evidence type="ECO:0000313" key="4">
    <source>
        <dbReference type="EMBL" id="MFL9843446.1"/>
    </source>
</evidence>
<dbReference type="EMBL" id="JBELPZ010000002">
    <property type="protein sequence ID" value="MFL9843446.1"/>
    <property type="molecule type" value="Genomic_DNA"/>
</dbReference>
<dbReference type="NCBIfam" id="TIGR00097">
    <property type="entry name" value="HMP-P_kinase"/>
    <property type="match status" value="1"/>
</dbReference>
<organism evidence="4 5">
    <name type="scientific">Flavobacterium rhizosphaerae</name>
    <dbReference type="NCBI Taxonomy" id="3163298"/>
    <lineage>
        <taxon>Bacteria</taxon>
        <taxon>Pseudomonadati</taxon>
        <taxon>Bacteroidota</taxon>
        <taxon>Flavobacteriia</taxon>
        <taxon>Flavobacteriales</taxon>
        <taxon>Flavobacteriaceae</taxon>
        <taxon>Flavobacterium</taxon>
    </lineage>
</organism>
<dbReference type="GO" id="GO:0008902">
    <property type="term" value="F:hydroxymethylpyrimidine kinase activity"/>
    <property type="evidence" value="ECO:0007669"/>
    <property type="project" value="UniProtKB-EC"/>
</dbReference>
<evidence type="ECO:0000313" key="5">
    <source>
        <dbReference type="Proteomes" id="UP001629156"/>
    </source>
</evidence>
<dbReference type="PANTHER" id="PTHR20858:SF17">
    <property type="entry name" value="HYDROXYMETHYLPYRIMIDINE_PHOSPHOMETHYLPYRIMIDINE KINASE THI20-RELATED"/>
    <property type="match status" value="1"/>
</dbReference>
<dbReference type="InterPro" id="IPR029056">
    <property type="entry name" value="Ribokinase-like"/>
</dbReference>
<keyword evidence="4" id="KW-0808">Transferase</keyword>
<dbReference type="EC" id="2.7.1.49" evidence="2"/>
<protein>
    <recommendedName>
        <fullName evidence="2">hydroxymethylpyrimidine kinase</fullName>
        <ecNumber evidence="2">2.7.1.49</ecNumber>
    </recommendedName>
</protein>
<dbReference type="InterPro" id="IPR004399">
    <property type="entry name" value="HMP/HMP-P_kinase_dom"/>
</dbReference>
<dbReference type="Pfam" id="PF08543">
    <property type="entry name" value="Phos_pyr_kin"/>
    <property type="match status" value="1"/>
</dbReference>
<dbReference type="InterPro" id="IPR013749">
    <property type="entry name" value="PM/HMP-P_kinase-1"/>
</dbReference>
<dbReference type="SUPFAM" id="SSF53613">
    <property type="entry name" value="Ribokinase-like"/>
    <property type="match status" value="1"/>
</dbReference>
<evidence type="ECO:0000259" key="3">
    <source>
        <dbReference type="Pfam" id="PF08543"/>
    </source>
</evidence>
<dbReference type="RefSeq" id="WP_408083696.1">
    <property type="nucleotide sequence ID" value="NZ_JBELPZ010000002.1"/>
</dbReference>
<dbReference type="Proteomes" id="UP001629156">
    <property type="component" value="Unassembled WGS sequence"/>
</dbReference>
<evidence type="ECO:0000256" key="1">
    <source>
        <dbReference type="ARBA" id="ARBA00004948"/>
    </source>
</evidence>
<accession>A0ABW8YT21</accession>
<comment type="pathway">
    <text evidence="1">Cofactor biosynthesis; thiamine diphosphate biosynthesis.</text>
</comment>
<proteinExistence type="predicted"/>
<sequence length="278" mass="29468">MHKKYKYPIALTIAGSDSGGGAGIQADLKTFSALGCYGTSAITALTAQNTLGVSGIHSIPAEFVKQQLQAVLSDITPDAIKIGMVHTPELASAIAEVLQQYKDIPVVLDPVMVATSGARLIEETTVKRIVAELFPLATLVTPNMDEAAYLAGITVSGVEDMYEAAKIILREGAHGLLLKGGHLEGGQITSLLYLNNNEPKVLVSKKVNTQNTHGSGCTLSSAIAAFLARGEQVEKAVRMAEQYVYNAISEGADVVTGKGFGPLNHFFNPEKLIKNEME</sequence>
<dbReference type="PANTHER" id="PTHR20858">
    <property type="entry name" value="PHOSPHOMETHYLPYRIMIDINE KINASE"/>
    <property type="match status" value="1"/>
</dbReference>
<reference evidence="4 5" key="1">
    <citation type="submission" date="2024-06" db="EMBL/GenBank/DDBJ databases">
        <authorList>
            <person name="Kaempfer P."/>
            <person name="Viver T."/>
        </authorList>
    </citation>
    <scope>NUCLEOTIDE SEQUENCE [LARGE SCALE GENOMIC DNA]</scope>
    <source>
        <strain evidence="4 5">ST-119</strain>
    </source>
</reference>
<feature type="domain" description="Pyridoxamine kinase/Phosphomethylpyrimidine kinase" evidence="3">
    <location>
        <begin position="17"/>
        <end position="264"/>
    </location>
</feature>
<gene>
    <name evidence="4" type="primary">thiD</name>
    <name evidence="4" type="ORF">ABS766_03330</name>
</gene>
<dbReference type="CDD" id="cd01169">
    <property type="entry name" value="HMPP_kinase"/>
    <property type="match status" value="1"/>
</dbReference>
<evidence type="ECO:0000256" key="2">
    <source>
        <dbReference type="ARBA" id="ARBA00012135"/>
    </source>
</evidence>